<evidence type="ECO:0000313" key="3">
    <source>
        <dbReference type="Proteomes" id="UP001596109"/>
    </source>
</evidence>
<protein>
    <submittedName>
        <fullName evidence="2">Spore cortex biosynthesis protein YabQ</fullName>
    </submittedName>
</protein>
<keyword evidence="1" id="KW-0812">Transmembrane</keyword>
<feature type="transmembrane region" description="Helical" evidence="1">
    <location>
        <begin position="6"/>
        <end position="24"/>
    </location>
</feature>
<keyword evidence="1" id="KW-1133">Transmembrane helix</keyword>
<evidence type="ECO:0000313" key="2">
    <source>
        <dbReference type="EMBL" id="MFC5590888.1"/>
    </source>
</evidence>
<feature type="transmembrane region" description="Helical" evidence="1">
    <location>
        <begin position="101"/>
        <end position="120"/>
    </location>
</feature>
<dbReference type="Pfam" id="PF09578">
    <property type="entry name" value="Spore_YabQ"/>
    <property type="match status" value="1"/>
</dbReference>
<organism evidence="2 3">
    <name type="scientific">Sporosarcina soli</name>
    <dbReference type="NCBI Taxonomy" id="334736"/>
    <lineage>
        <taxon>Bacteria</taxon>
        <taxon>Bacillati</taxon>
        <taxon>Bacillota</taxon>
        <taxon>Bacilli</taxon>
        <taxon>Bacillales</taxon>
        <taxon>Caryophanaceae</taxon>
        <taxon>Sporosarcina</taxon>
    </lineage>
</organism>
<dbReference type="InterPro" id="IPR019074">
    <property type="entry name" value="YabQ"/>
</dbReference>
<name>A0ABW0TQ00_9BACL</name>
<feature type="transmembrane region" description="Helical" evidence="1">
    <location>
        <begin position="45"/>
        <end position="64"/>
    </location>
</feature>
<dbReference type="NCBIfam" id="TIGR02893">
    <property type="entry name" value="spore_yabQ"/>
    <property type="match status" value="1"/>
</dbReference>
<gene>
    <name evidence="2" type="primary">yabQ</name>
    <name evidence="2" type="ORF">ACFPRA_18570</name>
</gene>
<dbReference type="RefSeq" id="WP_381437995.1">
    <property type="nucleotide sequence ID" value="NZ_JBHSNO010000012.1"/>
</dbReference>
<evidence type="ECO:0000256" key="1">
    <source>
        <dbReference type="SAM" id="Phobius"/>
    </source>
</evidence>
<dbReference type="EMBL" id="JBHSNO010000012">
    <property type="protein sequence ID" value="MFC5590888.1"/>
    <property type="molecule type" value="Genomic_DNA"/>
</dbReference>
<sequence length="155" mass="17574">MSLSVQFLSLLAMIGTGIVAGAFMDMIGTGTAYAGKKSFIRKYAVAIEVIGWVLVGCGTFYVLYLVRDGAWRMYDPVAQVSGLLLYASFFYRPFRLLGRIVLLLVVKPLWFLIRLIVSIVRQIIRLLMKILSVLVLPFVKLFRLISMKGFKRKEK</sequence>
<accession>A0ABW0TQ00</accession>
<keyword evidence="1" id="KW-0472">Membrane</keyword>
<proteinExistence type="predicted"/>
<feature type="transmembrane region" description="Helical" evidence="1">
    <location>
        <begin position="126"/>
        <end position="145"/>
    </location>
</feature>
<reference evidence="3" key="1">
    <citation type="journal article" date="2019" name="Int. J. Syst. Evol. Microbiol.">
        <title>The Global Catalogue of Microorganisms (GCM) 10K type strain sequencing project: providing services to taxonomists for standard genome sequencing and annotation.</title>
        <authorList>
            <consortium name="The Broad Institute Genomics Platform"/>
            <consortium name="The Broad Institute Genome Sequencing Center for Infectious Disease"/>
            <person name="Wu L."/>
            <person name="Ma J."/>
        </authorList>
    </citation>
    <scope>NUCLEOTIDE SEQUENCE [LARGE SCALE GENOMIC DNA]</scope>
    <source>
        <strain evidence="3">CGMCC 4.1434</strain>
    </source>
</reference>
<dbReference type="Proteomes" id="UP001596109">
    <property type="component" value="Unassembled WGS sequence"/>
</dbReference>
<keyword evidence="3" id="KW-1185">Reference proteome</keyword>
<comment type="caution">
    <text evidence="2">The sequence shown here is derived from an EMBL/GenBank/DDBJ whole genome shotgun (WGS) entry which is preliminary data.</text>
</comment>